<feature type="signal peptide" evidence="1">
    <location>
        <begin position="1"/>
        <end position="20"/>
    </location>
</feature>
<dbReference type="AlphaFoldDB" id="A0A023G3A7"/>
<dbReference type="SUPFAM" id="SSF50814">
    <property type="entry name" value="Lipocalins"/>
    <property type="match status" value="1"/>
</dbReference>
<protein>
    <submittedName>
        <fullName evidence="2">Putative secreted protein</fullName>
    </submittedName>
</protein>
<dbReference type="Gene3D" id="2.40.128.20">
    <property type="match status" value="1"/>
</dbReference>
<dbReference type="InterPro" id="IPR012674">
    <property type="entry name" value="Calycin"/>
</dbReference>
<name>A0A023G3A7_AMBTT</name>
<sequence>MNGLYCFILLNLIWSKGSSGQSDYSKISPEDNLKLTVVREMLNSTDRLVLFMAKNGLPKFQHTECWNSHKIGLVFNGVRHLLRYKSLQYTSTESKAEEPNKTRLWTNLTVNYYVGLSKGHPAVSVIDSRSYNLSAIPGITGVYGIAHVNETEKCFVIFQNQTDGSPECALWMRHKDLGNDPWDCIKAFNATCGDKTPLYRYNTTACLRKTKYLIKDKVTLIDITC</sequence>
<keyword evidence="1" id="KW-0732">Signal</keyword>
<dbReference type="Pfam" id="PF02098">
    <property type="entry name" value="His_binding"/>
    <property type="match status" value="1"/>
</dbReference>
<evidence type="ECO:0000256" key="1">
    <source>
        <dbReference type="SAM" id="SignalP"/>
    </source>
</evidence>
<feature type="non-terminal residue" evidence="2">
    <location>
        <position position="225"/>
    </location>
</feature>
<proteinExistence type="evidence at transcript level"/>
<dbReference type="GO" id="GO:0030682">
    <property type="term" value="P:symbiont-mediated perturbation of host defenses"/>
    <property type="evidence" value="ECO:0007669"/>
    <property type="project" value="InterPro"/>
</dbReference>
<dbReference type="EMBL" id="GBBM01007236">
    <property type="protein sequence ID" value="JAC28182.1"/>
    <property type="molecule type" value="mRNA"/>
</dbReference>
<dbReference type="InterPro" id="IPR002970">
    <property type="entry name" value="Tick_his-bd"/>
</dbReference>
<organism evidence="2">
    <name type="scientific">Amblyomma triste</name>
    <name type="common">Neotropical tick</name>
    <dbReference type="NCBI Taxonomy" id="251400"/>
    <lineage>
        <taxon>Eukaryota</taxon>
        <taxon>Metazoa</taxon>
        <taxon>Ecdysozoa</taxon>
        <taxon>Arthropoda</taxon>
        <taxon>Chelicerata</taxon>
        <taxon>Arachnida</taxon>
        <taxon>Acari</taxon>
        <taxon>Parasitiformes</taxon>
        <taxon>Ixodida</taxon>
        <taxon>Ixodoidea</taxon>
        <taxon>Ixodidae</taxon>
        <taxon>Amblyomminae</taxon>
        <taxon>Amblyomma</taxon>
    </lineage>
</organism>
<accession>A0A023G3A7</accession>
<evidence type="ECO:0000313" key="2">
    <source>
        <dbReference type="EMBL" id="JAC28182.1"/>
    </source>
</evidence>
<feature type="chain" id="PRO_5001520539" evidence="1">
    <location>
        <begin position="21"/>
        <end position="225"/>
    </location>
</feature>
<dbReference type="GO" id="GO:0043176">
    <property type="term" value="F:amine binding"/>
    <property type="evidence" value="ECO:0007669"/>
    <property type="project" value="InterPro"/>
</dbReference>
<reference evidence="2" key="1">
    <citation type="submission" date="2014-03" db="EMBL/GenBank/DDBJ databases">
        <title>The sialotranscriptome of Amblyomma triste, Amblyomma parvum and Amblyomma cajennense ticks, uncovered by 454-based RNA-seq.</title>
        <authorList>
            <person name="Garcia G.R."/>
            <person name="Gardinassi L.G."/>
            <person name="Ribeiro J.M."/>
            <person name="Anatriello E."/>
            <person name="Ferreira B.R."/>
            <person name="Moreira H.N."/>
            <person name="Mafra C."/>
            <person name="Olegario M.M."/>
            <person name="Szabo P.J."/>
            <person name="Miranda-Santos I.K."/>
            <person name="Maruyama S.R."/>
        </authorList>
    </citation>
    <scope>NUCLEOTIDE SEQUENCE</scope>
    <source>
        <strain evidence="2">Mato Grasso do Sul</strain>
        <tissue evidence="2">Salivary glands</tissue>
    </source>
</reference>